<evidence type="ECO:0000256" key="3">
    <source>
        <dbReference type="ARBA" id="ARBA00022670"/>
    </source>
</evidence>
<feature type="glycosylation site" description="N-linked (GlcNAc...) asparagine; partial" evidence="14">
    <location>
        <position position="173"/>
    </location>
</feature>
<dbReference type="FunFam" id="1.10.1370.30:FF:000004">
    <property type="entry name" value="Angiotensin-converting enzyme"/>
    <property type="match status" value="1"/>
</dbReference>
<feature type="active site" description="Proton donor 2" evidence="15">
    <location>
        <position position="538"/>
    </location>
</feature>
<dbReference type="EMBL" id="JAODUO010001077">
    <property type="protein sequence ID" value="KAK2171335.1"/>
    <property type="molecule type" value="Genomic_DNA"/>
</dbReference>
<comment type="similarity">
    <text evidence="1 20 21">Belongs to the peptidase M2 family.</text>
</comment>
<dbReference type="PROSITE" id="PS52011">
    <property type="entry name" value="PEPTIDASE_M2"/>
    <property type="match status" value="1"/>
</dbReference>
<accession>A0AAD9KHQ5</accession>
<dbReference type="PANTHER" id="PTHR10514">
    <property type="entry name" value="ANGIOTENSIN-CONVERTING ENZYME"/>
    <property type="match status" value="1"/>
</dbReference>
<proteinExistence type="inferred from homology"/>
<feature type="disulfide bond" evidence="18">
    <location>
        <begin position="563"/>
        <end position="575"/>
    </location>
</feature>
<evidence type="ECO:0000256" key="6">
    <source>
        <dbReference type="ARBA" id="ARBA00022801"/>
    </source>
</evidence>
<feature type="binding site" evidence="17">
    <location>
        <position position="399"/>
    </location>
    <ligand>
        <name>Zn(2+)</name>
        <dbReference type="ChEBI" id="CHEBI:29105"/>
        <label>1</label>
        <note>catalytic</note>
    </ligand>
</feature>
<feature type="binding site" evidence="19">
    <location>
        <position position="403"/>
    </location>
    <ligand>
        <name>Zn(2+)</name>
        <dbReference type="ChEBI" id="CHEBI:29105"/>
        <label>2</label>
        <note>catalytic</note>
    </ligand>
</feature>
<keyword evidence="2 21" id="KW-0121">Carboxypeptidase</keyword>
<comment type="caution">
    <text evidence="23">The sequence shown here is derived from an EMBL/GenBank/DDBJ whole genome shotgun (WGS) entry which is preliminary data.</text>
</comment>
<evidence type="ECO:0000256" key="19">
    <source>
        <dbReference type="PIRSR" id="PIRSR601548-8"/>
    </source>
</evidence>
<evidence type="ECO:0000256" key="1">
    <source>
        <dbReference type="ARBA" id="ARBA00008139"/>
    </source>
</evidence>
<feature type="signal peptide" evidence="22">
    <location>
        <begin position="1"/>
        <end position="32"/>
    </location>
</feature>
<reference evidence="23" key="1">
    <citation type="journal article" date="2023" name="Mol. Biol. Evol.">
        <title>Third-Generation Sequencing Reveals the Adaptive Role of the Epigenome in Three Deep-Sea Polychaetes.</title>
        <authorList>
            <person name="Perez M."/>
            <person name="Aroh O."/>
            <person name="Sun Y."/>
            <person name="Lan Y."/>
            <person name="Juniper S.K."/>
            <person name="Young C.R."/>
            <person name="Angers B."/>
            <person name="Qian P.Y."/>
        </authorList>
    </citation>
    <scope>NUCLEOTIDE SEQUENCE</scope>
    <source>
        <strain evidence="23">R07B-5</strain>
    </source>
</reference>
<keyword evidence="24" id="KW-1185">Reference proteome</keyword>
<evidence type="ECO:0000256" key="5">
    <source>
        <dbReference type="ARBA" id="ARBA00022729"/>
    </source>
</evidence>
<feature type="binding site" evidence="17">
    <location>
        <position position="403"/>
    </location>
    <ligand>
        <name>Zn(2+)</name>
        <dbReference type="ChEBI" id="CHEBI:29105"/>
        <label>1</label>
        <note>catalytic</note>
    </ligand>
</feature>
<name>A0AAD9KHQ5_RIDPI</name>
<evidence type="ECO:0000256" key="9">
    <source>
        <dbReference type="ARBA" id="ARBA00023157"/>
    </source>
</evidence>
<evidence type="ECO:0000256" key="13">
    <source>
        <dbReference type="PIRSR" id="PIRSR601548-1"/>
    </source>
</evidence>
<evidence type="ECO:0000256" key="14">
    <source>
        <dbReference type="PIRSR" id="PIRSR601548-10"/>
    </source>
</evidence>
<keyword evidence="9 18" id="KW-1015">Disulfide bond</keyword>
<dbReference type="Pfam" id="PF01401">
    <property type="entry name" value="Peptidase_M2"/>
    <property type="match status" value="1"/>
</dbReference>
<evidence type="ECO:0000256" key="2">
    <source>
        <dbReference type="ARBA" id="ARBA00022645"/>
    </source>
</evidence>
<keyword evidence="8 21" id="KW-0482">Metalloprotease</keyword>
<feature type="active site" description="Proton acceptor 2" evidence="15">
    <location>
        <position position="400"/>
    </location>
</feature>
<evidence type="ECO:0000256" key="12">
    <source>
        <dbReference type="ARBA" id="ARBA00039858"/>
    </source>
</evidence>
<dbReference type="SUPFAM" id="SSF55486">
    <property type="entry name" value="Metalloproteases ('zincins'), catalytic domain"/>
    <property type="match status" value="1"/>
</dbReference>
<dbReference type="Gene3D" id="1.10.1370.30">
    <property type="match status" value="1"/>
</dbReference>
<dbReference type="GO" id="GO:0006508">
    <property type="term" value="P:proteolysis"/>
    <property type="evidence" value="ECO:0007669"/>
    <property type="project" value="UniProtKB-KW"/>
</dbReference>
<evidence type="ECO:0000256" key="17">
    <source>
        <dbReference type="PIRSR" id="PIRSR601548-3"/>
    </source>
</evidence>
<evidence type="ECO:0000256" key="8">
    <source>
        <dbReference type="ARBA" id="ARBA00023049"/>
    </source>
</evidence>
<keyword evidence="4 17" id="KW-0479">Metal-binding</keyword>
<evidence type="ECO:0000256" key="18">
    <source>
        <dbReference type="PIRSR" id="PIRSR601548-4"/>
    </source>
</evidence>
<keyword evidence="10 14" id="KW-0325">Glycoprotein</keyword>
<feature type="glycosylation site" description="N-linked (GlcNAc...) asparagine" evidence="14">
    <location>
        <position position="87"/>
    </location>
</feature>
<feature type="disulfide bond" evidence="18 20">
    <location>
        <begin position="368"/>
        <end position="386"/>
    </location>
</feature>
<dbReference type="GO" id="GO:0046872">
    <property type="term" value="F:metal ion binding"/>
    <property type="evidence" value="ECO:0007669"/>
    <property type="project" value="UniProtKB-KW"/>
</dbReference>
<keyword evidence="5 22" id="KW-0732">Signal</keyword>
<evidence type="ECO:0000256" key="10">
    <source>
        <dbReference type="ARBA" id="ARBA00023180"/>
    </source>
</evidence>
<feature type="binding site" evidence="16">
    <location>
        <position position="243"/>
    </location>
    <ligand>
        <name>chloride</name>
        <dbReference type="ChEBI" id="CHEBI:17996"/>
        <label>1</label>
    </ligand>
</feature>
<dbReference type="CDD" id="cd06461">
    <property type="entry name" value="M2_ACE"/>
    <property type="match status" value="1"/>
</dbReference>
<feature type="binding site" evidence="19">
    <location>
        <position position="427"/>
    </location>
    <ligand>
        <name>Zn(2+)</name>
        <dbReference type="ChEBI" id="CHEBI:29105"/>
        <label>2</label>
        <note>catalytic</note>
    </ligand>
</feature>
<feature type="binding site" evidence="17">
    <location>
        <position position="427"/>
    </location>
    <ligand>
        <name>Zn(2+)</name>
        <dbReference type="ChEBI" id="CHEBI:29105"/>
        <label>1</label>
        <note>catalytic</note>
    </ligand>
</feature>
<evidence type="ECO:0000256" key="21">
    <source>
        <dbReference type="RuleBase" id="RU361144"/>
    </source>
</evidence>
<dbReference type="GO" id="GO:0004180">
    <property type="term" value="F:carboxypeptidase activity"/>
    <property type="evidence" value="ECO:0007669"/>
    <property type="project" value="UniProtKB-KW"/>
</dbReference>
<dbReference type="Proteomes" id="UP001209878">
    <property type="component" value="Unassembled WGS sequence"/>
</dbReference>
<dbReference type="InterPro" id="IPR001548">
    <property type="entry name" value="Peptidase_M2"/>
</dbReference>
<evidence type="ECO:0000256" key="20">
    <source>
        <dbReference type="PROSITE-ProRule" id="PRU01355"/>
    </source>
</evidence>
<evidence type="ECO:0000256" key="16">
    <source>
        <dbReference type="PIRSR" id="PIRSR601548-2"/>
    </source>
</evidence>
<dbReference type="GO" id="GO:0008237">
    <property type="term" value="F:metallopeptidase activity"/>
    <property type="evidence" value="ECO:0007669"/>
    <property type="project" value="UniProtKB-KW"/>
</dbReference>
<feature type="active site" description="Proton acceptor 1" evidence="13">
    <location>
        <position position="400"/>
    </location>
</feature>
<comment type="caution">
    <text evidence="20">Lacks conserved residue(s) required for the propagation of feature annotation.</text>
</comment>
<feature type="binding site" evidence="19">
    <location>
        <position position="399"/>
    </location>
    <ligand>
        <name>Zn(2+)</name>
        <dbReference type="ChEBI" id="CHEBI:29105"/>
        <label>2</label>
        <note>catalytic</note>
    </ligand>
</feature>
<evidence type="ECO:0000256" key="22">
    <source>
        <dbReference type="SAM" id="SignalP"/>
    </source>
</evidence>
<gene>
    <name evidence="23" type="ORF">NP493_1078g02064</name>
</gene>
<keyword evidence="7 17" id="KW-0862">Zinc</keyword>
<evidence type="ECO:0000256" key="11">
    <source>
        <dbReference type="ARBA" id="ARBA00036868"/>
    </source>
</evidence>
<comment type="catalytic activity">
    <reaction evidence="11">
        <text>Release of a C-terminal dipeptide, oligopeptide-|-Xaa-Yaa, when Xaa is not Pro, and Yaa is neither Asp nor Glu. Thus, conversion of angiotensin I to angiotensin II, with increase in vasoconstrictor activity, but no action on angiotensin II.</text>
        <dbReference type="EC" id="3.4.15.1"/>
    </reaction>
</comment>
<sequence>MVTQTRSLLMSSRLVKIFLVVSLVAMTRSVAADDSIDAFLEEVKELVSRETEFTSETDAKEWLARTNVALAEQNNKAATASFNYATNITNENRQKQVAAALAMNRWSNAHVIQAKKYLSNSNNFAPGSDVIRQLKIFVQGEPFVSKDAALSRKLEETSSKLQVVYTDAHLTKNGKTYYIEPELTEIMSTSRDYDELLWAWLGWRDAIGPRAKPLFTEVVTMLNLVSRQNGFSDAGEAWRVSNYEFDNIESTTHDLYEEVRPLYEQLHAYVRRKLIQKYPGRGIDPSGGIPAHLLGNMWGQQWDSIMDVVTPYPLVAADNVTGPLQSYTAKRMFKMAEDFFKSIGLDPMTSTFWNKSMIEKPRDRHVDCHGSATDFFKEGDYRIKMCSVRTGESLNTIHHEMGHIQYFMQYHRQPSIYRTGANAAFHEAVGDTITLSVKTPGHLRAMGLLKTEKPKGDSGSENDEYKKDINFLMKIALEKIAFLPFGYMIDRWRWEVFRGQVTPENYNRRWWELRRLYQGLIPPARRTQNDFDPAAKFHVSYFIPYIRYFFSFIGQFQFHEALCKAAGHTGPLQKCDIYRSKKAGDLLKSLLSLGGSKPWPESMEVITGQRKFKTDAILEYFKPLHDWLKRANAQEHVGWKNHH</sequence>
<dbReference type="PRINTS" id="PR00791">
    <property type="entry name" value="PEPDIPTASEA"/>
</dbReference>
<keyword evidence="6 21" id="KW-0378">Hydrolase</keyword>
<evidence type="ECO:0000313" key="24">
    <source>
        <dbReference type="Proteomes" id="UP001209878"/>
    </source>
</evidence>
<evidence type="ECO:0000256" key="7">
    <source>
        <dbReference type="ARBA" id="ARBA00022833"/>
    </source>
</evidence>
<feature type="glycosylation site" description="N-linked (GlcNAc...) asparagine; partial" evidence="14">
    <location>
        <position position="354"/>
    </location>
</feature>
<organism evidence="23 24">
    <name type="scientific">Ridgeia piscesae</name>
    <name type="common">Tubeworm</name>
    <dbReference type="NCBI Taxonomy" id="27915"/>
    <lineage>
        <taxon>Eukaryota</taxon>
        <taxon>Metazoa</taxon>
        <taxon>Spiralia</taxon>
        <taxon>Lophotrochozoa</taxon>
        <taxon>Annelida</taxon>
        <taxon>Polychaeta</taxon>
        <taxon>Sedentaria</taxon>
        <taxon>Canalipalpata</taxon>
        <taxon>Sabellida</taxon>
        <taxon>Siboglinidae</taxon>
        <taxon>Ridgeia</taxon>
    </lineage>
</organism>
<feature type="binding site" evidence="16">
    <location>
        <position position="547"/>
    </location>
    <ligand>
        <name>chloride</name>
        <dbReference type="ChEBI" id="CHEBI:17996"/>
        <label>1</label>
    </ligand>
</feature>
<keyword evidence="3 21" id="KW-0645">Protease</keyword>
<feature type="chain" id="PRO_5042028263" description="Angiotensin-converting enzyme" evidence="22">
    <location>
        <begin position="33"/>
        <end position="643"/>
    </location>
</feature>
<dbReference type="GO" id="GO:0008241">
    <property type="term" value="F:peptidyl-dipeptidase activity"/>
    <property type="evidence" value="ECO:0007669"/>
    <property type="project" value="UniProtKB-EC"/>
</dbReference>
<dbReference type="EC" id="3.4.-.-" evidence="21"/>
<dbReference type="GO" id="GO:0005886">
    <property type="term" value="C:plasma membrane"/>
    <property type="evidence" value="ECO:0007669"/>
    <property type="project" value="TreeGrafter"/>
</dbReference>
<dbReference type="AlphaFoldDB" id="A0AAD9KHQ5"/>
<evidence type="ECO:0000256" key="4">
    <source>
        <dbReference type="ARBA" id="ARBA00022723"/>
    </source>
</evidence>
<evidence type="ECO:0000256" key="15">
    <source>
        <dbReference type="PIRSR" id="PIRSR601548-11"/>
    </source>
</evidence>
<protein>
    <recommendedName>
        <fullName evidence="12 21">Angiotensin-converting enzyme</fullName>
        <ecNumber evidence="21">3.4.-.-</ecNumber>
    </recommendedName>
</protein>
<evidence type="ECO:0000313" key="23">
    <source>
        <dbReference type="EMBL" id="KAK2171335.1"/>
    </source>
</evidence>
<comment type="cofactor">
    <cofactor evidence="21">
        <name>Zn(2+)</name>
        <dbReference type="ChEBI" id="CHEBI:29105"/>
    </cofactor>
    <text evidence="21">Binds 1 zinc ion per subunit.</text>
</comment>
<feature type="active site" description="Proton donor 1" evidence="13">
    <location>
        <position position="538"/>
    </location>
</feature>
<dbReference type="PANTHER" id="PTHR10514:SF27">
    <property type="entry name" value="ANGIOTENSIN-CONVERTING ENZYME"/>
    <property type="match status" value="1"/>
</dbReference>